<comment type="caution">
    <text evidence="1">The sequence shown here is derived from an EMBL/GenBank/DDBJ whole genome shotgun (WGS) entry which is preliminary data.</text>
</comment>
<accession>A0AAE1A5U1</accession>
<name>A0AAE1A5U1_9GAST</name>
<dbReference type="AlphaFoldDB" id="A0AAE1A5U1"/>
<dbReference type="EMBL" id="JAWDGP010002684">
    <property type="protein sequence ID" value="KAK3780807.1"/>
    <property type="molecule type" value="Genomic_DNA"/>
</dbReference>
<dbReference type="Proteomes" id="UP001283361">
    <property type="component" value="Unassembled WGS sequence"/>
</dbReference>
<organism evidence="1 2">
    <name type="scientific">Elysia crispata</name>
    <name type="common">lettuce slug</name>
    <dbReference type="NCBI Taxonomy" id="231223"/>
    <lineage>
        <taxon>Eukaryota</taxon>
        <taxon>Metazoa</taxon>
        <taxon>Spiralia</taxon>
        <taxon>Lophotrochozoa</taxon>
        <taxon>Mollusca</taxon>
        <taxon>Gastropoda</taxon>
        <taxon>Heterobranchia</taxon>
        <taxon>Euthyneura</taxon>
        <taxon>Panpulmonata</taxon>
        <taxon>Sacoglossa</taxon>
        <taxon>Placobranchoidea</taxon>
        <taxon>Plakobranchidae</taxon>
        <taxon>Elysia</taxon>
    </lineage>
</organism>
<gene>
    <name evidence="1" type="ORF">RRG08_059451</name>
</gene>
<protein>
    <submittedName>
        <fullName evidence="1">Uncharacterized protein</fullName>
    </submittedName>
</protein>
<evidence type="ECO:0000313" key="2">
    <source>
        <dbReference type="Proteomes" id="UP001283361"/>
    </source>
</evidence>
<sequence>MGSVRNTGGIVQDKHDRMLQILRFSMPMDNAELPTALLNISLEDIIMIQTCEHPVGYCSEPSEFYPLEKVDETRSSKSQNAAKRCTEGYMVGSSKSALQLRAGSLTENHQNFHQRAPINRKPLGATLAARGALKLSHSGVKFAPSPGNQQLKQPFQHESVKVALM</sequence>
<keyword evidence="2" id="KW-1185">Reference proteome</keyword>
<proteinExistence type="predicted"/>
<evidence type="ECO:0000313" key="1">
    <source>
        <dbReference type="EMBL" id="KAK3780807.1"/>
    </source>
</evidence>
<reference evidence="1" key="1">
    <citation type="journal article" date="2023" name="G3 (Bethesda)">
        <title>A reference genome for the long-term kleptoplast-retaining sea slug Elysia crispata morphotype clarki.</title>
        <authorList>
            <person name="Eastman K.E."/>
            <person name="Pendleton A.L."/>
            <person name="Shaikh M.A."/>
            <person name="Suttiyut T."/>
            <person name="Ogas R."/>
            <person name="Tomko P."/>
            <person name="Gavelis G."/>
            <person name="Widhalm J.R."/>
            <person name="Wisecaver J.H."/>
        </authorList>
    </citation>
    <scope>NUCLEOTIDE SEQUENCE</scope>
    <source>
        <strain evidence="1">ECLA1</strain>
    </source>
</reference>